<name>A0A9W6S1K7_9ACTN</name>
<reference evidence="2" key="1">
    <citation type="submission" date="2023-03" db="EMBL/GenBank/DDBJ databases">
        <title>Actinoallomurus iriomotensis NBRC 103684.</title>
        <authorList>
            <person name="Ichikawa N."/>
            <person name="Sato H."/>
            <person name="Tonouchi N."/>
        </authorList>
    </citation>
    <scope>NUCLEOTIDE SEQUENCE</scope>
    <source>
        <strain evidence="2">NBRC 103684</strain>
    </source>
</reference>
<dbReference type="EMBL" id="BSTK01000006">
    <property type="protein sequence ID" value="GLY86831.1"/>
    <property type="molecule type" value="Genomic_DNA"/>
</dbReference>
<gene>
    <name evidence="2" type="ORF">Airi02_047600</name>
</gene>
<evidence type="ECO:0000313" key="2">
    <source>
        <dbReference type="EMBL" id="GLY86831.1"/>
    </source>
</evidence>
<proteinExistence type="predicted"/>
<feature type="region of interest" description="Disordered" evidence="1">
    <location>
        <begin position="59"/>
        <end position="81"/>
    </location>
</feature>
<organism evidence="2 3">
    <name type="scientific">Actinoallomurus iriomotensis</name>
    <dbReference type="NCBI Taxonomy" id="478107"/>
    <lineage>
        <taxon>Bacteria</taxon>
        <taxon>Bacillati</taxon>
        <taxon>Actinomycetota</taxon>
        <taxon>Actinomycetes</taxon>
        <taxon>Streptosporangiales</taxon>
        <taxon>Thermomonosporaceae</taxon>
        <taxon>Actinoallomurus</taxon>
    </lineage>
</organism>
<evidence type="ECO:0000313" key="3">
    <source>
        <dbReference type="Proteomes" id="UP001165074"/>
    </source>
</evidence>
<dbReference type="Proteomes" id="UP001165074">
    <property type="component" value="Unassembled WGS sequence"/>
</dbReference>
<evidence type="ECO:0000256" key="1">
    <source>
        <dbReference type="SAM" id="MobiDB-lite"/>
    </source>
</evidence>
<dbReference type="AlphaFoldDB" id="A0A9W6S1K7"/>
<accession>A0A9W6S1K7</accession>
<protein>
    <submittedName>
        <fullName evidence="2">Uncharacterized protein</fullName>
    </submittedName>
</protein>
<comment type="caution">
    <text evidence="2">The sequence shown here is derived from an EMBL/GenBank/DDBJ whole genome shotgun (WGS) entry which is preliminary data.</text>
</comment>
<sequence length="81" mass="9090">MCSSGNLPPSNAWLVICCRSTSAARRARSARGREDTPFSMAPDPSRLVLRQSYATKVDLRKPVTMRSRDEGEEFRHPPSQL</sequence>
<keyword evidence="3" id="KW-1185">Reference proteome</keyword>